<keyword evidence="2" id="KW-1185">Reference proteome</keyword>
<protein>
    <submittedName>
        <fullName evidence="1">Uncharacterized protein</fullName>
    </submittedName>
</protein>
<name>A0A7N4PCI2_SARHA</name>
<dbReference type="Ensembl" id="ENSSHAT00000051237.1">
    <property type="protein sequence ID" value="ENSSHAP00000036397.1"/>
    <property type="gene ID" value="ENSSHAG00000020576.1"/>
</dbReference>
<dbReference type="AlphaFoldDB" id="A0A7N4PCI2"/>
<proteinExistence type="predicted"/>
<reference evidence="1" key="2">
    <citation type="submission" date="2025-08" db="UniProtKB">
        <authorList>
            <consortium name="Ensembl"/>
        </authorList>
    </citation>
    <scope>IDENTIFICATION</scope>
</reference>
<dbReference type="Proteomes" id="UP000007648">
    <property type="component" value="Unassembled WGS sequence"/>
</dbReference>
<reference evidence="1" key="3">
    <citation type="submission" date="2025-09" db="UniProtKB">
        <authorList>
            <consortium name="Ensembl"/>
        </authorList>
    </citation>
    <scope>IDENTIFICATION</scope>
</reference>
<organism evidence="1 2">
    <name type="scientific">Sarcophilus harrisii</name>
    <name type="common">Tasmanian devil</name>
    <name type="synonym">Sarcophilus laniarius</name>
    <dbReference type="NCBI Taxonomy" id="9305"/>
    <lineage>
        <taxon>Eukaryota</taxon>
        <taxon>Metazoa</taxon>
        <taxon>Chordata</taxon>
        <taxon>Craniata</taxon>
        <taxon>Vertebrata</taxon>
        <taxon>Euteleostomi</taxon>
        <taxon>Mammalia</taxon>
        <taxon>Metatheria</taxon>
        <taxon>Dasyuromorphia</taxon>
        <taxon>Dasyuridae</taxon>
        <taxon>Sarcophilus</taxon>
    </lineage>
</organism>
<accession>A0A7N4PCI2</accession>
<sequence>MNNQILVPKIYQPLLQPGTSIPLTAAFKSLPLLKCPLFWKSIFWELIPLNFWVVS</sequence>
<dbReference type="InParanoid" id="A0A7N4PCI2"/>
<evidence type="ECO:0000313" key="1">
    <source>
        <dbReference type="Ensembl" id="ENSSHAP00000036397.1"/>
    </source>
</evidence>
<reference evidence="1 2" key="1">
    <citation type="journal article" date="2011" name="Proc. Natl. Acad. Sci. U.S.A.">
        <title>Genetic diversity and population structure of the endangered marsupial Sarcophilus harrisii (Tasmanian devil).</title>
        <authorList>
            <person name="Miller W."/>
            <person name="Hayes V.M."/>
            <person name="Ratan A."/>
            <person name="Petersen D.C."/>
            <person name="Wittekindt N.E."/>
            <person name="Miller J."/>
            <person name="Walenz B."/>
            <person name="Knight J."/>
            <person name="Qi J."/>
            <person name="Zhao F."/>
            <person name="Wang Q."/>
            <person name="Bedoya-Reina O.C."/>
            <person name="Katiyar N."/>
            <person name="Tomsho L.P."/>
            <person name="Kasson L.M."/>
            <person name="Hardie R.A."/>
            <person name="Woodbridge P."/>
            <person name="Tindall E.A."/>
            <person name="Bertelsen M.F."/>
            <person name="Dixon D."/>
            <person name="Pyecroft S."/>
            <person name="Helgen K.M."/>
            <person name="Lesk A.M."/>
            <person name="Pringle T.H."/>
            <person name="Patterson N."/>
            <person name="Zhang Y."/>
            <person name="Kreiss A."/>
            <person name="Woods G.M."/>
            <person name="Jones M.E."/>
            <person name="Schuster S.C."/>
        </authorList>
    </citation>
    <scope>NUCLEOTIDE SEQUENCE [LARGE SCALE GENOMIC DNA]</scope>
</reference>
<evidence type="ECO:0000313" key="2">
    <source>
        <dbReference type="Proteomes" id="UP000007648"/>
    </source>
</evidence>